<dbReference type="Proteomes" id="UP000004283">
    <property type="component" value="Unassembled WGS sequence"/>
</dbReference>
<sequence>MTETYEVTQEQYDKIMALADSEYPLLTLALADRHDKYSDLLESISTEEELALARYIGGDERILFVVKEQAYTWSVFGNGVRYAITKFNEPKNSLLTGSYGIADRAKSFPAKLTKSEVIDLGFDPDMFTNN</sequence>
<gene>
    <name evidence="1" type="ORF">HMPREF0555_0751</name>
</gene>
<dbReference type="EMBL" id="ACKV01000035">
    <property type="protein sequence ID" value="EEJ42672.1"/>
    <property type="molecule type" value="Genomic_DNA"/>
</dbReference>
<evidence type="ECO:0000313" key="1">
    <source>
        <dbReference type="EMBL" id="EEJ42672.1"/>
    </source>
</evidence>
<name>C2KJD5_LEUMC</name>
<reference evidence="1 2" key="1">
    <citation type="submission" date="2009-04" db="EMBL/GenBank/DDBJ databases">
        <authorList>
            <person name="Qin X."/>
            <person name="Bachman B."/>
            <person name="Battles P."/>
            <person name="Bell A."/>
            <person name="Bess C."/>
            <person name="Bickham C."/>
            <person name="Chaboub L."/>
            <person name="Chen D."/>
            <person name="Coyle M."/>
            <person name="Deiros D.R."/>
            <person name="Dinh H."/>
            <person name="Forbes L."/>
            <person name="Fowler G."/>
            <person name="Francisco L."/>
            <person name="Fu Q."/>
            <person name="Gubbala S."/>
            <person name="Hale W."/>
            <person name="Han Y."/>
            <person name="Hemphill L."/>
            <person name="Highlander S.K."/>
            <person name="Hirani K."/>
            <person name="Hogues M."/>
            <person name="Jackson L."/>
            <person name="Jakkamsetti A."/>
            <person name="Javaid M."/>
            <person name="Jiang H."/>
            <person name="Korchina V."/>
            <person name="Kovar C."/>
            <person name="Lara F."/>
            <person name="Lee S."/>
            <person name="Mata R."/>
            <person name="Mathew T."/>
            <person name="Moen C."/>
            <person name="Morales K."/>
            <person name="Munidasa M."/>
            <person name="Nazareth L."/>
            <person name="Ngo R."/>
            <person name="Nguyen L."/>
            <person name="Okwuonu G."/>
            <person name="Ongeri F."/>
            <person name="Patil S."/>
            <person name="Petrosino J."/>
            <person name="Pham C."/>
            <person name="Pham P."/>
            <person name="Pu L.-L."/>
            <person name="Puazo M."/>
            <person name="Raj R."/>
            <person name="Reid J."/>
            <person name="Rouhana J."/>
            <person name="Saada N."/>
            <person name="Shang Y."/>
            <person name="Simmons D."/>
            <person name="Thornton R."/>
            <person name="Warren J."/>
            <person name="Weissenberger G."/>
            <person name="Zhang J."/>
            <person name="Zhang L."/>
            <person name="Zhou C."/>
            <person name="Zhu D."/>
            <person name="Muzny D."/>
            <person name="Worley K."/>
            <person name="Gibbs R."/>
        </authorList>
    </citation>
    <scope>NUCLEOTIDE SEQUENCE [LARGE SCALE GENOMIC DNA]</scope>
    <source>
        <strain evidence="1 2">ATCC 19254</strain>
    </source>
</reference>
<evidence type="ECO:0000313" key="2">
    <source>
        <dbReference type="Proteomes" id="UP000004283"/>
    </source>
</evidence>
<dbReference type="RefSeq" id="WP_002814939.1">
    <property type="nucleotide sequence ID" value="NZ_GG693383.1"/>
</dbReference>
<dbReference type="AlphaFoldDB" id="C2KJD5"/>
<proteinExistence type="predicted"/>
<accession>C2KJD5</accession>
<organism evidence="1 2">
    <name type="scientific">Leuconostoc mesenteroides subsp. cremoris ATCC 19254</name>
    <dbReference type="NCBI Taxonomy" id="586220"/>
    <lineage>
        <taxon>Bacteria</taxon>
        <taxon>Bacillati</taxon>
        <taxon>Bacillota</taxon>
        <taxon>Bacilli</taxon>
        <taxon>Lactobacillales</taxon>
        <taxon>Lactobacillaceae</taxon>
        <taxon>Leuconostoc</taxon>
    </lineage>
</organism>
<dbReference type="HOGENOM" id="CLU_1935452_0_0_9"/>
<comment type="caution">
    <text evidence="1">The sequence shown here is derived from an EMBL/GenBank/DDBJ whole genome shotgun (WGS) entry which is preliminary data.</text>
</comment>
<protein>
    <submittedName>
        <fullName evidence="1">Uncharacterized protein</fullName>
    </submittedName>
</protein>